<keyword evidence="2" id="KW-0472">Membrane</keyword>
<feature type="coiled-coil region" evidence="1">
    <location>
        <begin position="106"/>
        <end position="140"/>
    </location>
</feature>
<reference evidence="3 4" key="1">
    <citation type="submission" date="2020-10" db="EMBL/GenBank/DDBJ databases">
        <title>Connecting structure to function with the recovery of over 1000 high-quality activated sludge metagenome-assembled genomes encoding full-length rRNA genes using long-read sequencing.</title>
        <authorList>
            <person name="Singleton C.M."/>
            <person name="Petriglieri F."/>
            <person name="Kristensen J.M."/>
            <person name="Kirkegaard R.H."/>
            <person name="Michaelsen T.Y."/>
            <person name="Andersen M.H."/>
            <person name="Karst S.M."/>
            <person name="Dueholm M.S."/>
            <person name="Nielsen P.H."/>
            <person name="Albertsen M."/>
        </authorList>
    </citation>
    <scope>NUCLEOTIDE SEQUENCE [LARGE SCALE GENOMIC DNA]</scope>
    <source>
        <strain evidence="3">Ribe_18-Q3-R11-54_MAXAC.273</strain>
    </source>
</reference>
<comment type="caution">
    <text evidence="3">The sequence shown here is derived from an EMBL/GenBank/DDBJ whole genome shotgun (WGS) entry which is preliminary data.</text>
</comment>
<evidence type="ECO:0000256" key="1">
    <source>
        <dbReference type="SAM" id="Coils"/>
    </source>
</evidence>
<name>A0A9D7SYS9_9BACT</name>
<gene>
    <name evidence="3" type="ORF">IPP15_19085</name>
</gene>
<dbReference type="Gene3D" id="1.10.150.20">
    <property type="entry name" value="5' to 3' exonuclease, C-terminal subdomain"/>
    <property type="match status" value="1"/>
</dbReference>
<dbReference type="Pfam" id="PF14520">
    <property type="entry name" value="HHH_5"/>
    <property type="match status" value="1"/>
</dbReference>
<keyword evidence="1" id="KW-0175">Coiled coil</keyword>
<dbReference type="AlphaFoldDB" id="A0A9D7SYS9"/>
<sequence>MYFLDIFSDNFLVVAETLAIVVGSMLMGILLSYFYWGSFRKQVKKLSNSLDLERDQAEELKSQLKIQQAIKGQLQNEITEGKSKLDAQSKKIFDQQQSLFDQQEQISKSETNNRNQKAALDELNSTIDTYQHRLRVIEDELLQSKNVAPPLKKVLSANATRANYEHVSQLLGRQVTENDLTLIIGIGPKTAALLHSNGIQTWDDLAKASSENLSKILSDAGGIYKSIDPAHWARQAAMAASSEWRKLRVFQETLRKSE</sequence>
<keyword evidence="2" id="KW-0812">Transmembrane</keyword>
<feature type="transmembrane region" description="Helical" evidence="2">
    <location>
        <begin position="12"/>
        <end position="36"/>
    </location>
</feature>
<evidence type="ECO:0000256" key="2">
    <source>
        <dbReference type="SAM" id="Phobius"/>
    </source>
</evidence>
<proteinExistence type="predicted"/>
<evidence type="ECO:0000313" key="3">
    <source>
        <dbReference type="EMBL" id="MBK9984442.1"/>
    </source>
</evidence>
<organism evidence="3 4">
    <name type="scientific">Candidatus Opimibacter skivensis</name>
    <dbReference type="NCBI Taxonomy" id="2982028"/>
    <lineage>
        <taxon>Bacteria</taxon>
        <taxon>Pseudomonadati</taxon>
        <taxon>Bacteroidota</taxon>
        <taxon>Saprospiria</taxon>
        <taxon>Saprospirales</taxon>
        <taxon>Saprospiraceae</taxon>
        <taxon>Candidatus Opimibacter</taxon>
    </lineage>
</organism>
<keyword evidence="2" id="KW-1133">Transmembrane helix</keyword>
<dbReference type="EMBL" id="JADKGY010000029">
    <property type="protein sequence ID" value="MBK9984442.1"/>
    <property type="molecule type" value="Genomic_DNA"/>
</dbReference>
<feature type="coiled-coil region" evidence="1">
    <location>
        <begin position="43"/>
        <end position="77"/>
    </location>
</feature>
<evidence type="ECO:0000313" key="4">
    <source>
        <dbReference type="Proteomes" id="UP000808337"/>
    </source>
</evidence>
<dbReference type="Proteomes" id="UP000808337">
    <property type="component" value="Unassembled WGS sequence"/>
</dbReference>
<accession>A0A9D7SYS9</accession>
<evidence type="ECO:0008006" key="5">
    <source>
        <dbReference type="Google" id="ProtNLM"/>
    </source>
</evidence>
<protein>
    <recommendedName>
        <fullName evidence="5">DUF4332 domain-containing protein</fullName>
    </recommendedName>
</protein>